<keyword evidence="6 7" id="KW-0539">Nucleus</keyword>
<dbReference type="GO" id="GO:0005634">
    <property type="term" value="C:nucleus"/>
    <property type="evidence" value="ECO:0007669"/>
    <property type="project" value="UniProtKB-SubCell"/>
</dbReference>
<evidence type="ECO:0000256" key="1">
    <source>
        <dbReference type="ARBA" id="ARBA00004123"/>
    </source>
</evidence>
<evidence type="ECO:0000313" key="9">
    <source>
        <dbReference type="Proteomes" id="UP000032141"/>
    </source>
</evidence>
<dbReference type="GO" id="GO:0003700">
    <property type="term" value="F:DNA-binding transcription factor activity"/>
    <property type="evidence" value="ECO:0007669"/>
    <property type="project" value="UniProtKB-UniRule"/>
</dbReference>
<comment type="subcellular location">
    <subcellularLocation>
        <location evidence="1 7">Nucleus</location>
    </subcellularLocation>
</comment>
<dbReference type="PANTHER" id="PTHR31421">
    <property type="entry name" value="PROTEIN BASIC PENTACYSTEINE3"/>
    <property type="match status" value="1"/>
</dbReference>
<organism evidence="8 9">
    <name type="scientific">Brassica oleracea var. oleracea</name>
    <dbReference type="NCBI Taxonomy" id="109376"/>
    <lineage>
        <taxon>Eukaryota</taxon>
        <taxon>Viridiplantae</taxon>
        <taxon>Streptophyta</taxon>
        <taxon>Embryophyta</taxon>
        <taxon>Tracheophyta</taxon>
        <taxon>Spermatophyta</taxon>
        <taxon>Magnoliopsida</taxon>
        <taxon>eudicotyledons</taxon>
        <taxon>Gunneridae</taxon>
        <taxon>Pentapetalae</taxon>
        <taxon>rosids</taxon>
        <taxon>malvids</taxon>
        <taxon>Brassicales</taxon>
        <taxon>Brassicaceae</taxon>
        <taxon>Brassiceae</taxon>
        <taxon>Brassica</taxon>
    </lineage>
</organism>
<dbReference type="GO" id="GO:0043565">
    <property type="term" value="F:sequence-specific DNA binding"/>
    <property type="evidence" value="ECO:0007669"/>
    <property type="project" value="TreeGrafter"/>
</dbReference>
<protein>
    <recommendedName>
        <fullName evidence="7">GAGA-binding transcriptional activator</fullName>
    </recommendedName>
</protein>
<comment type="function">
    <text evidence="7">Transcriptional regulator that specifically binds to GA-rich elements (GAGA-repeats) present in regulatory sequences of genes involved in developmental processes.</text>
</comment>
<dbReference type="AlphaFoldDB" id="A0A0D3DW89"/>
<evidence type="ECO:0000256" key="2">
    <source>
        <dbReference type="ARBA" id="ARBA00007911"/>
    </source>
</evidence>
<accession>A0A0D3DW89</accession>
<dbReference type="Pfam" id="PF06217">
    <property type="entry name" value="GAGA_bind"/>
    <property type="match status" value="2"/>
</dbReference>
<reference evidence="8 9" key="1">
    <citation type="journal article" date="2014" name="Genome Biol.">
        <title>Transcriptome and methylome profiling reveals relics of genome dominance in the mesopolyploid Brassica oleracea.</title>
        <authorList>
            <person name="Parkin I.A."/>
            <person name="Koh C."/>
            <person name="Tang H."/>
            <person name="Robinson S.J."/>
            <person name="Kagale S."/>
            <person name="Clarke W.E."/>
            <person name="Town C.D."/>
            <person name="Nixon J."/>
            <person name="Krishnakumar V."/>
            <person name="Bidwell S.L."/>
            <person name="Denoeud F."/>
            <person name="Belcram H."/>
            <person name="Links M.G."/>
            <person name="Just J."/>
            <person name="Clarke C."/>
            <person name="Bender T."/>
            <person name="Huebert T."/>
            <person name="Mason A.S."/>
            <person name="Pires J.C."/>
            <person name="Barker G."/>
            <person name="Moore J."/>
            <person name="Walley P.G."/>
            <person name="Manoli S."/>
            <person name="Batley J."/>
            <person name="Edwards D."/>
            <person name="Nelson M.N."/>
            <person name="Wang X."/>
            <person name="Paterson A.H."/>
            <person name="King G."/>
            <person name="Bancroft I."/>
            <person name="Chalhoub B."/>
            <person name="Sharpe A.G."/>
        </authorList>
    </citation>
    <scope>NUCLEOTIDE SEQUENCE</scope>
    <source>
        <strain evidence="8 9">cv. TO1000</strain>
    </source>
</reference>
<keyword evidence="4 7" id="KW-0238">DNA-binding</keyword>
<keyword evidence="9" id="KW-1185">Reference proteome</keyword>
<dbReference type="Proteomes" id="UP000032141">
    <property type="component" value="Chromosome C8"/>
</dbReference>
<proteinExistence type="inferred from homology"/>
<keyword evidence="3 7" id="KW-0805">Transcription regulation</keyword>
<evidence type="ECO:0000256" key="6">
    <source>
        <dbReference type="ARBA" id="ARBA00023242"/>
    </source>
</evidence>
<name>A0A0D3DW89_BRAOL</name>
<reference evidence="8" key="2">
    <citation type="submission" date="2015-03" db="UniProtKB">
        <authorList>
            <consortium name="EnsemblPlants"/>
        </authorList>
    </citation>
    <scope>IDENTIFICATION</scope>
</reference>
<dbReference type="Gramene" id="Bo8g101900.1">
    <property type="protein sequence ID" value="Bo8g101900.1"/>
    <property type="gene ID" value="Bo8g101900"/>
</dbReference>
<evidence type="ECO:0000256" key="5">
    <source>
        <dbReference type="ARBA" id="ARBA00023163"/>
    </source>
</evidence>
<evidence type="ECO:0000313" key="8">
    <source>
        <dbReference type="EnsemblPlants" id="Bo8g101900.1"/>
    </source>
</evidence>
<dbReference type="eggNOG" id="ENOG502R48X">
    <property type="taxonomic scope" value="Eukaryota"/>
</dbReference>
<comment type="similarity">
    <text evidence="2 7">Belongs to the BBR/BPC family.</text>
</comment>
<evidence type="ECO:0000256" key="7">
    <source>
        <dbReference type="RuleBase" id="RU367160"/>
    </source>
</evidence>
<dbReference type="STRING" id="109376.A0A0D3DW89"/>
<evidence type="ECO:0000256" key="4">
    <source>
        <dbReference type="ARBA" id="ARBA00023125"/>
    </source>
</evidence>
<evidence type="ECO:0000256" key="3">
    <source>
        <dbReference type="ARBA" id="ARBA00023015"/>
    </source>
</evidence>
<dbReference type="EnsemblPlants" id="Bo8g101900.1">
    <property type="protein sequence ID" value="Bo8g101900.1"/>
    <property type="gene ID" value="Bo8g101900"/>
</dbReference>
<dbReference type="SMART" id="SM01226">
    <property type="entry name" value="GAGA_bind"/>
    <property type="match status" value="1"/>
</dbReference>
<dbReference type="GO" id="GO:0009723">
    <property type="term" value="P:response to ethylene"/>
    <property type="evidence" value="ECO:0007669"/>
    <property type="project" value="TreeGrafter"/>
</dbReference>
<dbReference type="PANTHER" id="PTHR31421:SF3">
    <property type="entry name" value="PROTEIN BASIC PENTACYSTEINE4"/>
    <property type="match status" value="1"/>
</dbReference>
<keyword evidence="5 7" id="KW-0804">Transcription</keyword>
<dbReference type="InterPro" id="IPR010409">
    <property type="entry name" value="GAGA-bd_tscrpt_act"/>
</dbReference>
<dbReference type="HOGENOM" id="CLU_1470189_0_0_1"/>
<sequence>MNKKIMSILAKRDAAVLERDQASSAKKEALARPDPRCFYSFLPLLALAAREEALQQRDKALTERDKALIEKDDAFAALQHHVKSLNFALSEEKCCEGDDDWYCNDVGLIFDERRTMQVLVCTCTDSLHISVTNGGNGGWQSSCCTATLSQHPLPQVPNKRHSRVGGKKMSGNVFSRLLSLAEMI</sequence>